<dbReference type="InterPro" id="IPR051378">
    <property type="entry name" value="Cell2Cell_Antifungal"/>
</dbReference>
<dbReference type="InterPro" id="IPR038408">
    <property type="entry name" value="GNK2_sf"/>
</dbReference>
<keyword evidence="4" id="KW-0945">Host-virus interaction</keyword>
<comment type="caution">
    <text evidence="16">The sequence shown here is derived from an EMBL/GenBank/DDBJ whole genome shotgun (WGS) entry which is preliminary data.</text>
</comment>
<name>A0A822XK41_NELNU</name>
<organism evidence="16 17">
    <name type="scientific">Nelumbo nucifera</name>
    <name type="common">Sacred lotus</name>
    <dbReference type="NCBI Taxonomy" id="4432"/>
    <lineage>
        <taxon>Eukaryota</taxon>
        <taxon>Viridiplantae</taxon>
        <taxon>Streptophyta</taxon>
        <taxon>Embryophyta</taxon>
        <taxon>Tracheophyta</taxon>
        <taxon>Spermatophyta</taxon>
        <taxon>Magnoliopsida</taxon>
        <taxon>Proteales</taxon>
        <taxon>Nelumbonaceae</taxon>
        <taxon>Nelumbo</taxon>
    </lineage>
</organism>
<evidence type="ECO:0000256" key="4">
    <source>
        <dbReference type="ARBA" id="ARBA00022581"/>
    </source>
</evidence>
<dbReference type="GO" id="GO:0005886">
    <property type="term" value="C:plasma membrane"/>
    <property type="evidence" value="ECO:0007669"/>
    <property type="project" value="UniProtKB-SubCell"/>
</dbReference>
<keyword evidence="6" id="KW-0430">Lectin</keyword>
<evidence type="ECO:0000256" key="12">
    <source>
        <dbReference type="ARBA" id="ARBA00023157"/>
    </source>
</evidence>
<dbReference type="InterPro" id="IPR002902">
    <property type="entry name" value="GNK2"/>
</dbReference>
<gene>
    <name evidence="16" type="ORF">HUJ06_020912</name>
</gene>
<evidence type="ECO:0000313" key="16">
    <source>
        <dbReference type="EMBL" id="DAD19449.1"/>
    </source>
</evidence>
<protein>
    <recommendedName>
        <fullName evidence="15">Gnk2-homologous domain-containing protein</fullName>
    </recommendedName>
</protein>
<dbReference type="GO" id="GO:0009506">
    <property type="term" value="C:plasmodesma"/>
    <property type="evidence" value="ECO:0007669"/>
    <property type="project" value="UniProtKB-SubCell"/>
</dbReference>
<dbReference type="PROSITE" id="PS51473">
    <property type="entry name" value="GNK2"/>
    <property type="match status" value="1"/>
</dbReference>
<dbReference type="PANTHER" id="PTHR32080:SF54">
    <property type="entry name" value="GNK2-HOMOLOGOUS DOMAIN-CONTAINING PROTEIN"/>
    <property type="match status" value="1"/>
</dbReference>
<keyword evidence="3" id="KW-0295">Fungicide</keyword>
<evidence type="ECO:0000256" key="3">
    <source>
        <dbReference type="ARBA" id="ARBA00022577"/>
    </source>
</evidence>
<evidence type="ECO:0000256" key="11">
    <source>
        <dbReference type="ARBA" id="ARBA00023035"/>
    </source>
</evidence>
<evidence type="ECO:0000256" key="2">
    <source>
        <dbReference type="ARBA" id="ARBA00022529"/>
    </source>
</evidence>
<evidence type="ECO:0000259" key="15">
    <source>
        <dbReference type="PROSITE" id="PS51473"/>
    </source>
</evidence>
<evidence type="ECO:0000256" key="14">
    <source>
        <dbReference type="ARBA" id="ARBA00038393"/>
    </source>
</evidence>
<dbReference type="AlphaFoldDB" id="A0A822XK41"/>
<proteinExistence type="inferred from homology"/>
<keyword evidence="17" id="KW-1185">Reference proteome</keyword>
<evidence type="ECO:0000256" key="5">
    <source>
        <dbReference type="ARBA" id="ARBA00022729"/>
    </source>
</evidence>
<keyword evidence="12" id="KW-1015">Disulfide bond</keyword>
<dbReference type="EMBL" id="DUZY01000001">
    <property type="protein sequence ID" value="DAD19449.1"/>
    <property type="molecule type" value="Genomic_DNA"/>
</dbReference>
<evidence type="ECO:0000256" key="8">
    <source>
        <dbReference type="ARBA" id="ARBA00022821"/>
    </source>
</evidence>
<comment type="subcellular location">
    <subcellularLocation>
        <location evidence="13">Cell junction</location>
        <location evidence="13">Plasmodesma</location>
    </subcellularLocation>
    <subcellularLocation>
        <location evidence="1">Cell membrane</location>
        <topology evidence="1">Single-pass type I membrane protein</topology>
    </subcellularLocation>
</comment>
<keyword evidence="5" id="KW-0732">Signal</keyword>
<evidence type="ECO:0000256" key="13">
    <source>
        <dbReference type="ARBA" id="ARBA00024184"/>
    </source>
</evidence>
<evidence type="ECO:0000256" key="6">
    <source>
        <dbReference type="ARBA" id="ARBA00022734"/>
    </source>
</evidence>
<keyword evidence="2" id="KW-0929">Antimicrobial</keyword>
<dbReference type="Pfam" id="PF01657">
    <property type="entry name" value="Stress-antifung"/>
    <property type="match status" value="1"/>
</dbReference>
<dbReference type="GO" id="GO:0031640">
    <property type="term" value="P:killing of cells of another organism"/>
    <property type="evidence" value="ECO:0007669"/>
    <property type="project" value="UniProtKB-KW"/>
</dbReference>
<accession>A0A822XK41</accession>
<keyword evidence="11" id="KW-0465">Mannose-binding</keyword>
<evidence type="ECO:0000256" key="10">
    <source>
        <dbReference type="ARBA" id="ARBA00023022"/>
    </source>
</evidence>
<keyword evidence="10" id="KW-0044">Antibiotic</keyword>
<keyword evidence="9" id="KW-0965">Cell junction</keyword>
<evidence type="ECO:0000256" key="1">
    <source>
        <dbReference type="ARBA" id="ARBA00004251"/>
    </source>
</evidence>
<dbReference type="GO" id="GO:0050832">
    <property type="term" value="P:defense response to fungus"/>
    <property type="evidence" value="ECO:0007669"/>
    <property type="project" value="UniProtKB-KW"/>
</dbReference>
<sequence length="154" mass="16925">MFFFLPKTLQQERRKRGMGSLVKMMVAVIGVLNICRSISMVRSEANTNVTTIVLCNSGVYAKSDPFAASLAYVLAELEAVTPSRSGHDYYTISPYPNAFAYGHAACKPTLSTADCTTCLQAAEKAIFSSCNTRIGARSVLHVCTIRYEQYPFTE</sequence>
<dbReference type="Gene3D" id="3.30.430.20">
    <property type="entry name" value="Gnk2 domain, C-X8-C-X2-C motif"/>
    <property type="match status" value="1"/>
</dbReference>
<evidence type="ECO:0000313" key="17">
    <source>
        <dbReference type="Proteomes" id="UP000607653"/>
    </source>
</evidence>
<dbReference type="GO" id="GO:0042742">
    <property type="term" value="P:defense response to bacterium"/>
    <property type="evidence" value="ECO:0007669"/>
    <property type="project" value="UniProtKB-KW"/>
</dbReference>
<keyword evidence="7" id="KW-0677">Repeat</keyword>
<dbReference type="Proteomes" id="UP000607653">
    <property type="component" value="Unassembled WGS sequence"/>
</dbReference>
<reference evidence="16 17" key="1">
    <citation type="journal article" date="2020" name="Mol. Biol. Evol.">
        <title>Distinct Expression and Methylation Patterns for Genes with Different Fates following a Single Whole-Genome Duplication in Flowering Plants.</title>
        <authorList>
            <person name="Shi T."/>
            <person name="Rahmani R.S."/>
            <person name="Gugger P.F."/>
            <person name="Wang M."/>
            <person name="Li H."/>
            <person name="Zhang Y."/>
            <person name="Li Z."/>
            <person name="Wang Q."/>
            <person name="Van de Peer Y."/>
            <person name="Marchal K."/>
            <person name="Chen J."/>
        </authorList>
    </citation>
    <scope>NUCLEOTIDE SEQUENCE [LARGE SCALE GENOMIC DNA]</scope>
    <source>
        <tissue evidence="16">Leaf</tissue>
    </source>
</reference>
<dbReference type="CDD" id="cd23509">
    <property type="entry name" value="Gnk2-like"/>
    <property type="match status" value="1"/>
</dbReference>
<comment type="similarity">
    <text evidence="14">Belongs to the cysteine-rich repeat secretory protein family. Plasmodesmata-located proteins (PDLD) subfamily.</text>
</comment>
<evidence type="ECO:0000256" key="7">
    <source>
        <dbReference type="ARBA" id="ARBA00022737"/>
    </source>
</evidence>
<dbReference type="GO" id="GO:0005537">
    <property type="term" value="F:D-mannose binding"/>
    <property type="evidence" value="ECO:0007669"/>
    <property type="project" value="UniProtKB-KW"/>
</dbReference>
<keyword evidence="8" id="KW-0611">Plant defense</keyword>
<dbReference type="PANTHER" id="PTHR32080">
    <property type="entry name" value="ANTIFUNGAL PROTEIN GINKBILOBIN-2-LIKE"/>
    <property type="match status" value="1"/>
</dbReference>
<evidence type="ECO:0000256" key="9">
    <source>
        <dbReference type="ARBA" id="ARBA00022949"/>
    </source>
</evidence>
<dbReference type="FunFam" id="3.30.430.20:FF:000023">
    <property type="entry name" value="Antifungal protein ginkbilobin-2"/>
    <property type="match status" value="1"/>
</dbReference>
<feature type="domain" description="Gnk2-homologous" evidence="15">
    <location>
        <begin position="48"/>
        <end position="152"/>
    </location>
</feature>